<gene>
    <name evidence="2" type="ORF">EU556_20720</name>
</gene>
<accession>A0A4Z0P107</accession>
<evidence type="ECO:0000313" key="3">
    <source>
        <dbReference type="Proteomes" id="UP000298337"/>
    </source>
</evidence>
<keyword evidence="3" id="KW-1185">Reference proteome</keyword>
<protein>
    <submittedName>
        <fullName evidence="2">Uncharacterized protein</fullName>
    </submittedName>
</protein>
<comment type="caution">
    <text evidence="2">The sequence shown here is derived from an EMBL/GenBank/DDBJ whole genome shotgun (WGS) entry which is preliminary data.</text>
</comment>
<sequence>MHKTITYDTTTHYPPPPKEPTDKMIVAGKKPVYVGDSTYRAIYKAMLSAAPELPDPAPVDVEVLKKPSDKQDSIYRDCHKQGWNACIDHLAANGYLSSPEKPSQTVTMDDMHPSAKRAYERRKERLMQEKCELNGYTPLENEIQKAICDIVPNGTAKPVSTRVADIFRKHMSETKQPQVTDQETAAALDALEAISRKPMQMVASKWRGHLDTIRAALFRPSEAKRDDSKLLEAAREFVRRVEIGEVRSKKSYAAFKEALAEYEAGQ</sequence>
<reference evidence="2 3" key="1">
    <citation type="submission" date="2019-04" db="EMBL/GenBank/DDBJ databases">
        <authorList>
            <person name="Feng G."/>
            <person name="Zhang J."/>
            <person name="Zhu H."/>
        </authorList>
    </citation>
    <scope>NUCLEOTIDE SEQUENCE [LARGE SCALE GENOMIC DNA]</scope>
    <source>
        <strain evidence="2 3">92R-1</strain>
    </source>
</reference>
<proteinExistence type="predicted"/>
<feature type="region of interest" description="Disordered" evidence="1">
    <location>
        <begin position="1"/>
        <end position="20"/>
    </location>
</feature>
<evidence type="ECO:0000313" key="2">
    <source>
        <dbReference type="EMBL" id="TGE04611.1"/>
    </source>
</evidence>
<feature type="compositionally biased region" description="Low complexity" evidence="1">
    <location>
        <begin position="1"/>
        <end position="12"/>
    </location>
</feature>
<dbReference type="Proteomes" id="UP000298337">
    <property type="component" value="Unassembled WGS sequence"/>
</dbReference>
<dbReference type="EMBL" id="SRLA01000005">
    <property type="protein sequence ID" value="TGE04611.1"/>
    <property type="molecule type" value="Genomic_DNA"/>
</dbReference>
<evidence type="ECO:0000256" key="1">
    <source>
        <dbReference type="SAM" id="MobiDB-lite"/>
    </source>
</evidence>
<dbReference type="RefSeq" id="WP_135436055.1">
    <property type="nucleotide sequence ID" value="NZ_SRLA01000005.1"/>
</dbReference>
<organism evidence="2 3">
    <name type="scientific">Hymenobacter fodinae</name>
    <dbReference type="NCBI Taxonomy" id="2510796"/>
    <lineage>
        <taxon>Bacteria</taxon>
        <taxon>Pseudomonadati</taxon>
        <taxon>Bacteroidota</taxon>
        <taxon>Cytophagia</taxon>
        <taxon>Cytophagales</taxon>
        <taxon>Hymenobacteraceae</taxon>
        <taxon>Hymenobacter</taxon>
    </lineage>
</organism>
<dbReference type="AlphaFoldDB" id="A0A4Z0P107"/>
<name>A0A4Z0P107_9BACT</name>